<feature type="transmembrane region" description="Helical" evidence="1">
    <location>
        <begin position="49"/>
        <end position="67"/>
    </location>
</feature>
<proteinExistence type="predicted"/>
<organism evidence="3 4">
    <name type="scientific">Maritimibacter harenae</name>
    <dbReference type="NCBI Taxonomy" id="2606218"/>
    <lineage>
        <taxon>Bacteria</taxon>
        <taxon>Pseudomonadati</taxon>
        <taxon>Pseudomonadota</taxon>
        <taxon>Alphaproteobacteria</taxon>
        <taxon>Rhodobacterales</taxon>
        <taxon>Roseobacteraceae</taxon>
        <taxon>Maritimibacter</taxon>
    </lineage>
</organism>
<keyword evidence="1" id="KW-0812">Transmembrane</keyword>
<reference evidence="3 4" key="1">
    <citation type="submission" date="2019-12" db="EMBL/GenBank/DDBJ databases">
        <title>Maritimibacter sp. nov. sp. isolated from sea sand.</title>
        <authorList>
            <person name="Kim J."/>
            <person name="Jeong S.E."/>
            <person name="Jung H.S."/>
            <person name="Jeon C.O."/>
        </authorList>
    </citation>
    <scope>NUCLEOTIDE SEQUENCE [LARGE SCALE GENOMIC DNA]</scope>
    <source>
        <strain evidence="3 4">DP07</strain>
    </source>
</reference>
<keyword evidence="1" id="KW-0472">Membrane</keyword>
<dbReference type="Pfam" id="PF00196">
    <property type="entry name" value="GerE"/>
    <property type="match status" value="1"/>
</dbReference>
<evidence type="ECO:0000313" key="3">
    <source>
        <dbReference type="EMBL" id="MZR12719.1"/>
    </source>
</evidence>
<accession>A0A845M116</accession>
<dbReference type="GO" id="GO:0006355">
    <property type="term" value="P:regulation of DNA-templated transcription"/>
    <property type="evidence" value="ECO:0007669"/>
    <property type="project" value="InterPro"/>
</dbReference>
<protein>
    <submittedName>
        <fullName evidence="3">LuxR family transcriptional regulator</fullName>
    </submittedName>
</protein>
<evidence type="ECO:0000259" key="2">
    <source>
        <dbReference type="SMART" id="SM00421"/>
    </source>
</evidence>
<dbReference type="EMBL" id="WTUX01000011">
    <property type="protein sequence ID" value="MZR12719.1"/>
    <property type="molecule type" value="Genomic_DNA"/>
</dbReference>
<evidence type="ECO:0000256" key="1">
    <source>
        <dbReference type="SAM" id="Phobius"/>
    </source>
</evidence>
<evidence type="ECO:0000313" key="4">
    <source>
        <dbReference type="Proteomes" id="UP000467322"/>
    </source>
</evidence>
<dbReference type="Proteomes" id="UP000467322">
    <property type="component" value="Unassembled WGS sequence"/>
</dbReference>
<gene>
    <name evidence="3" type="ORF">GQE99_06760</name>
</gene>
<dbReference type="Gene3D" id="1.10.10.10">
    <property type="entry name" value="Winged helix-like DNA-binding domain superfamily/Winged helix DNA-binding domain"/>
    <property type="match status" value="1"/>
</dbReference>
<keyword evidence="1" id="KW-1133">Transmembrane helix</keyword>
<dbReference type="InterPro" id="IPR036388">
    <property type="entry name" value="WH-like_DNA-bd_sf"/>
</dbReference>
<name>A0A845M116_9RHOB</name>
<dbReference type="GO" id="GO:0003677">
    <property type="term" value="F:DNA binding"/>
    <property type="evidence" value="ECO:0007669"/>
    <property type="project" value="InterPro"/>
</dbReference>
<dbReference type="AlphaFoldDB" id="A0A845M116"/>
<dbReference type="InterPro" id="IPR000792">
    <property type="entry name" value="Tscrpt_reg_LuxR_C"/>
</dbReference>
<dbReference type="InterPro" id="IPR016032">
    <property type="entry name" value="Sig_transdc_resp-reg_C-effctor"/>
</dbReference>
<sequence length="168" mass="18187">MARMLNRRRAVLLAAVIVLQSLTAMFFVADVVADLAHDGALEDLHMGLEALASIALVGGILFLMIELRRVLSRMSMLETATQAARGEMAEVIDGFFADWVLTPSERDVALLMLKGIENDEIARLRGTASGTVRAQCAAIFRKAGVEGRPQLFSVFMEELLAGDGAPLK</sequence>
<comment type="caution">
    <text evidence="3">The sequence shown here is derived from an EMBL/GenBank/DDBJ whole genome shotgun (WGS) entry which is preliminary data.</text>
</comment>
<feature type="domain" description="HTH luxR-type" evidence="2">
    <location>
        <begin position="98"/>
        <end position="155"/>
    </location>
</feature>
<dbReference type="SUPFAM" id="SSF46894">
    <property type="entry name" value="C-terminal effector domain of the bipartite response regulators"/>
    <property type="match status" value="1"/>
</dbReference>
<dbReference type="SMART" id="SM00421">
    <property type="entry name" value="HTH_LUXR"/>
    <property type="match status" value="1"/>
</dbReference>
<keyword evidence="4" id="KW-1185">Reference proteome</keyword>